<feature type="region of interest" description="Disordered" evidence="1">
    <location>
        <begin position="339"/>
        <end position="373"/>
    </location>
</feature>
<dbReference type="OrthoDB" id="153872at2759"/>
<evidence type="ECO:0000313" key="2">
    <source>
        <dbReference type="EMBL" id="PWA51291.1"/>
    </source>
</evidence>
<protein>
    <submittedName>
        <fullName evidence="2">CCT domain-containing protein</fullName>
    </submittedName>
</protein>
<evidence type="ECO:0000313" key="3">
    <source>
        <dbReference type="Proteomes" id="UP000245207"/>
    </source>
</evidence>
<dbReference type="GO" id="GO:0005634">
    <property type="term" value="C:nucleus"/>
    <property type="evidence" value="ECO:0007669"/>
    <property type="project" value="TreeGrafter"/>
</dbReference>
<reference evidence="2 3" key="1">
    <citation type="journal article" date="2018" name="Mol. Plant">
        <title>The genome of Artemisia annua provides insight into the evolution of Asteraceae family and artemisinin biosynthesis.</title>
        <authorList>
            <person name="Shen Q."/>
            <person name="Zhang L."/>
            <person name="Liao Z."/>
            <person name="Wang S."/>
            <person name="Yan T."/>
            <person name="Shi P."/>
            <person name="Liu M."/>
            <person name="Fu X."/>
            <person name="Pan Q."/>
            <person name="Wang Y."/>
            <person name="Lv Z."/>
            <person name="Lu X."/>
            <person name="Zhang F."/>
            <person name="Jiang W."/>
            <person name="Ma Y."/>
            <person name="Chen M."/>
            <person name="Hao X."/>
            <person name="Li L."/>
            <person name="Tang Y."/>
            <person name="Lv G."/>
            <person name="Zhou Y."/>
            <person name="Sun X."/>
            <person name="Brodelius P.E."/>
            <person name="Rose J.K.C."/>
            <person name="Tang K."/>
        </authorList>
    </citation>
    <scope>NUCLEOTIDE SEQUENCE [LARGE SCALE GENOMIC DNA]</scope>
    <source>
        <strain evidence="3">cv. Huhao1</strain>
        <tissue evidence="2">Leaf</tissue>
    </source>
</reference>
<gene>
    <name evidence="2" type="ORF">CTI12_AA465320</name>
</gene>
<dbReference type="Proteomes" id="UP000245207">
    <property type="component" value="Unassembled WGS sequence"/>
</dbReference>
<dbReference type="InterPro" id="IPR052453">
    <property type="entry name" value="CONSTANS-like_ZF"/>
</dbReference>
<dbReference type="STRING" id="35608.A0A2U1LQM5"/>
<feature type="compositionally biased region" description="Basic and acidic residues" evidence="1">
    <location>
        <begin position="343"/>
        <end position="353"/>
    </location>
</feature>
<dbReference type="PANTHER" id="PTHR31874">
    <property type="entry name" value="CCT MOTIF FAMILY PROTEIN, EXPRESSED"/>
    <property type="match status" value="1"/>
</dbReference>
<dbReference type="PANTHER" id="PTHR31874:SF39">
    <property type="entry name" value="PROTEIN CHLOROPLAST IMPORT APPARATUS 2"/>
    <property type="match status" value="1"/>
</dbReference>
<name>A0A2U1LQM5_ARTAN</name>
<dbReference type="AlphaFoldDB" id="A0A2U1LQM5"/>
<feature type="compositionally biased region" description="Low complexity" evidence="1">
    <location>
        <begin position="25"/>
        <end position="46"/>
    </location>
</feature>
<keyword evidence="3" id="KW-1185">Reference proteome</keyword>
<evidence type="ECO:0000256" key="1">
    <source>
        <dbReference type="SAM" id="MobiDB-lite"/>
    </source>
</evidence>
<sequence length="373" mass="40887">MSSYLSSRACVLDLEHMIKWSYTNSTSRTTSNSSSPSSTLSESSNSPLTIATRKPRTPRKRPNQTYNEAAALLSMACPNIFTSKNLPNFTTYHNSFFNKSPELISVFPMIENAGFLIRPKSMEKPCFLIESKEAHLGQNGGEIESKCVYEEMGLGDECLDDFDTESILDEEIEQGIDSIMGESNSIKEKDSTRNDVNTCYGYPMGLGFGVRNGVRALRKCGDGNWANLPMVDVGSITPSAGVKCEKLGVGKKPKKKKMEELMKSGSGFRHGNENLSRAKESGHGLGLKLDYDAVLNAWSDKGSPLPEEISLSSSSRGDVHARAANIDLFSINGGRIESGATRSMDKKKISDRRPRCKGRFMKKPNSTACNEGT</sequence>
<feature type="compositionally biased region" description="Basic residues" evidence="1">
    <location>
        <begin position="53"/>
        <end position="62"/>
    </location>
</feature>
<comment type="caution">
    <text evidence="2">The sequence shown here is derived from an EMBL/GenBank/DDBJ whole genome shotgun (WGS) entry which is preliminary data.</text>
</comment>
<feature type="compositionally biased region" description="Polar residues" evidence="1">
    <location>
        <begin position="364"/>
        <end position="373"/>
    </location>
</feature>
<organism evidence="2 3">
    <name type="scientific">Artemisia annua</name>
    <name type="common">Sweet wormwood</name>
    <dbReference type="NCBI Taxonomy" id="35608"/>
    <lineage>
        <taxon>Eukaryota</taxon>
        <taxon>Viridiplantae</taxon>
        <taxon>Streptophyta</taxon>
        <taxon>Embryophyta</taxon>
        <taxon>Tracheophyta</taxon>
        <taxon>Spermatophyta</taxon>
        <taxon>Magnoliopsida</taxon>
        <taxon>eudicotyledons</taxon>
        <taxon>Gunneridae</taxon>
        <taxon>Pentapetalae</taxon>
        <taxon>asterids</taxon>
        <taxon>campanulids</taxon>
        <taxon>Asterales</taxon>
        <taxon>Asteraceae</taxon>
        <taxon>Asteroideae</taxon>
        <taxon>Anthemideae</taxon>
        <taxon>Artemisiinae</taxon>
        <taxon>Artemisia</taxon>
    </lineage>
</organism>
<feature type="region of interest" description="Disordered" evidence="1">
    <location>
        <begin position="25"/>
        <end position="63"/>
    </location>
</feature>
<accession>A0A2U1LQM5</accession>
<dbReference type="GO" id="GO:0006355">
    <property type="term" value="P:regulation of DNA-templated transcription"/>
    <property type="evidence" value="ECO:0007669"/>
    <property type="project" value="TreeGrafter"/>
</dbReference>
<dbReference type="EMBL" id="PKPP01008209">
    <property type="protein sequence ID" value="PWA51291.1"/>
    <property type="molecule type" value="Genomic_DNA"/>
</dbReference>
<proteinExistence type="predicted"/>